<dbReference type="AlphaFoldDB" id="A0A0D3FT25"/>
<name>A0A0D3FT25_9ORYZ</name>
<dbReference type="eggNOG" id="KOG0519">
    <property type="taxonomic scope" value="Eukaryota"/>
</dbReference>
<evidence type="ECO:0000256" key="1">
    <source>
        <dbReference type="PROSITE-ProRule" id="PRU00169"/>
    </source>
</evidence>
<accession>A0A0D3FT25</accession>
<dbReference type="SMART" id="SM00448">
    <property type="entry name" value="REC"/>
    <property type="match status" value="1"/>
</dbReference>
<keyword evidence="1" id="KW-0597">Phosphoprotein</keyword>
<dbReference type="Gene3D" id="3.40.50.2300">
    <property type="match status" value="1"/>
</dbReference>
<dbReference type="Gramene" id="OBART04G04280.1">
    <property type="protein sequence ID" value="OBART04G04280.1"/>
    <property type="gene ID" value="OBART04G04280"/>
</dbReference>
<dbReference type="PaxDb" id="65489-OBART04G04280.1"/>
<protein>
    <recommendedName>
        <fullName evidence="2">Response regulatory domain-containing protein</fullName>
    </recommendedName>
</protein>
<dbReference type="STRING" id="65489.A0A0D3FT25"/>
<evidence type="ECO:0000313" key="4">
    <source>
        <dbReference type="Proteomes" id="UP000026960"/>
    </source>
</evidence>
<dbReference type="CDD" id="cd17546">
    <property type="entry name" value="REC_hyHK_CKI1_RcsC-like"/>
    <property type="match status" value="1"/>
</dbReference>
<evidence type="ECO:0000259" key="2">
    <source>
        <dbReference type="PROSITE" id="PS50110"/>
    </source>
</evidence>
<organism evidence="3">
    <name type="scientific">Oryza barthii</name>
    <dbReference type="NCBI Taxonomy" id="65489"/>
    <lineage>
        <taxon>Eukaryota</taxon>
        <taxon>Viridiplantae</taxon>
        <taxon>Streptophyta</taxon>
        <taxon>Embryophyta</taxon>
        <taxon>Tracheophyta</taxon>
        <taxon>Spermatophyta</taxon>
        <taxon>Magnoliopsida</taxon>
        <taxon>Liliopsida</taxon>
        <taxon>Poales</taxon>
        <taxon>Poaceae</taxon>
        <taxon>BOP clade</taxon>
        <taxon>Oryzoideae</taxon>
        <taxon>Oryzeae</taxon>
        <taxon>Oryzinae</taxon>
        <taxon>Oryza</taxon>
    </lineage>
</organism>
<feature type="domain" description="Response regulatory" evidence="2">
    <location>
        <begin position="11"/>
        <end position="125"/>
    </location>
</feature>
<sequence length="132" mass="14542">MAFQTQGSNLRALLVEDIKVNRMILSQMLRKFQVETTVVQNGKEAVELFLGGETFDIVLTDNLMPIMTGPEAISKIRAMGATDVMIVGVSVDANSMEEFKDAGADLCVPKLKLEILEHILQETRSKKNKSSA</sequence>
<dbReference type="GO" id="GO:0000160">
    <property type="term" value="P:phosphorelay signal transduction system"/>
    <property type="evidence" value="ECO:0007669"/>
    <property type="project" value="InterPro"/>
</dbReference>
<keyword evidence="4" id="KW-1185">Reference proteome</keyword>
<dbReference type="PANTHER" id="PTHR43228">
    <property type="entry name" value="TWO-COMPONENT RESPONSE REGULATOR"/>
    <property type="match status" value="1"/>
</dbReference>
<dbReference type="Proteomes" id="UP000026960">
    <property type="component" value="Chromosome 4"/>
</dbReference>
<feature type="modified residue" description="4-aspartylphosphate" evidence="1">
    <location>
        <position position="61"/>
    </location>
</feature>
<evidence type="ECO:0000313" key="3">
    <source>
        <dbReference type="EnsemblPlants" id="OBART04G04280.1"/>
    </source>
</evidence>
<dbReference type="SUPFAM" id="SSF52172">
    <property type="entry name" value="CheY-like"/>
    <property type="match status" value="1"/>
</dbReference>
<proteinExistence type="predicted"/>
<dbReference type="HOGENOM" id="CLU_000445_69_12_1"/>
<dbReference type="Pfam" id="PF00072">
    <property type="entry name" value="Response_reg"/>
    <property type="match status" value="1"/>
</dbReference>
<dbReference type="PROSITE" id="PS50110">
    <property type="entry name" value="RESPONSE_REGULATORY"/>
    <property type="match status" value="1"/>
</dbReference>
<dbReference type="SMR" id="A0A0D3FT25"/>
<dbReference type="InterPro" id="IPR011006">
    <property type="entry name" value="CheY-like_superfamily"/>
</dbReference>
<reference evidence="3" key="2">
    <citation type="submission" date="2015-03" db="UniProtKB">
        <authorList>
            <consortium name="EnsemblPlants"/>
        </authorList>
    </citation>
    <scope>IDENTIFICATION</scope>
</reference>
<reference evidence="3" key="1">
    <citation type="journal article" date="2009" name="Rice">
        <title>De Novo Next Generation Sequencing of Plant Genomes.</title>
        <authorList>
            <person name="Rounsley S."/>
            <person name="Marri P.R."/>
            <person name="Yu Y."/>
            <person name="He R."/>
            <person name="Sisneros N."/>
            <person name="Goicoechea J.L."/>
            <person name="Lee S.J."/>
            <person name="Angelova A."/>
            <person name="Kudrna D."/>
            <person name="Luo M."/>
            <person name="Affourtit J."/>
            <person name="Desany B."/>
            <person name="Knight J."/>
            <person name="Niazi F."/>
            <person name="Egholm M."/>
            <person name="Wing R.A."/>
        </authorList>
    </citation>
    <scope>NUCLEOTIDE SEQUENCE [LARGE SCALE GENOMIC DNA]</scope>
    <source>
        <strain evidence="3">cv. IRGC 105608</strain>
    </source>
</reference>
<dbReference type="PANTHER" id="PTHR43228:SF24">
    <property type="entry name" value="TWO-COMPONENT RESPONSE REGULATOR ORR42"/>
    <property type="match status" value="1"/>
</dbReference>
<dbReference type="InterPro" id="IPR052048">
    <property type="entry name" value="ST_Response_Regulator"/>
</dbReference>
<dbReference type="InterPro" id="IPR001789">
    <property type="entry name" value="Sig_transdc_resp-reg_receiver"/>
</dbReference>
<dbReference type="EnsemblPlants" id="OBART04G04280.1">
    <property type="protein sequence ID" value="OBART04G04280.1"/>
    <property type="gene ID" value="OBART04G04280"/>
</dbReference>